<evidence type="ECO:0000313" key="3">
    <source>
        <dbReference type="Proteomes" id="UP000761411"/>
    </source>
</evidence>
<proteinExistence type="predicted"/>
<dbReference type="Proteomes" id="UP000761411">
    <property type="component" value="Unassembled WGS sequence"/>
</dbReference>
<protein>
    <submittedName>
        <fullName evidence="2">Uncharacterized protein</fullName>
    </submittedName>
</protein>
<evidence type="ECO:0000313" key="2">
    <source>
        <dbReference type="EMBL" id="MBS8266770.1"/>
    </source>
</evidence>
<name>A0A944GZE6_9BACI</name>
<reference evidence="2 3" key="1">
    <citation type="journal article" date="2021" name="Microorganisms">
        <title>Bacterial Dimethylsulfoniopropionate Biosynthesis in the East China Sea.</title>
        <authorList>
            <person name="Liu J."/>
            <person name="Zhang Y."/>
            <person name="Liu J."/>
            <person name="Zhong H."/>
            <person name="Williams B.T."/>
            <person name="Zheng Y."/>
            <person name="Curson A.R.J."/>
            <person name="Sun C."/>
            <person name="Sun H."/>
            <person name="Song D."/>
            <person name="Wagner Mackenzie B."/>
            <person name="Bermejo Martinez A."/>
            <person name="Todd J.D."/>
            <person name="Zhang X.H."/>
        </authorList>
    </citation>
    <scope>NUCLEOTIDE SEQUENCE [LARGE SCALE GENOMIC DNA]</scope>
    <source>
        <strain evidence="2 3">ESS08</strain>
    </source>
</reference>
<evidence type="ECO:0000256" key="1">
    <source>
        <dbReference type="SAM" id="MobiDB-lite"/>
    </source>
</evidence>
<dbReference type="EMBL" id="QTKX01000003">
    <property type="protein sequence ID" value="MBS8266770.1"/>
    <property type="molecule type" value="Genomic_DNA"/>
</dbReference>
<organism evidence="2 3">
    <name type="scientific">Mesobacillus boroniphilus</name>
    <dbReference type="NCBI Taxonomy" id="308892"/>
    <lineage>
        <taxon>Bacteria</taxon>
        <taxon>Bacillati</taxon>
        <taxon>Bacillota</taxon>
        <taxon>Bacilli</taxon>
        <taxon>Bacillales</taxon>
        <taxon>Bacillaceae</taxon>
        <taxon>Mesobacillus</taxon>
    </lineage>
</organism>
<gene>
    <name evidence="2" type="ORF">DYI25_20300</name>
</gene>
<dbReference type="AlphaFoldDB" id="A0A944GZE6"/>
<accession>A0A944GZE6</accession>
<feature type="region of interest" description="Disordered" evidence="1">
    <location>
        <begin position="1"/>
        <end position="39"/>
    </location>
</feature>
<keyword evidence="3" id="KW-1185">Reference proteome</keyword>
<comment type="caution">
    <text evidence="2">The sequence shown here is derived from an EMBL/GenBank/DDBJ whole genome shotgun (WGS) entry which is preliminary data.</text>
</comment>
<feature type="compositionally biased region" description="Polar residues" evidence="1">
    <location>
        <begin position="9"/>
        <end position="20"/>
    </location>
</feature>
<sequence>MERKALDSCGSSLTGETPQEAQAPRRLTAGPAESKSLERKSTAKFNRAIFLRNSPKLAINSI</sequence>